<gene>
    <name evidence="3" type="ORF">GTP91_30660</name>
</gene>
<dbReference type="RefSeq" id="WP_161100152.1">
    <property type="nucleotide sequence ID" value="NZ_WWCW01000216.1"/>
</dbReference>
<feature type="transmembrane region" description="Helical" evidence="1">
    <location>
        <begin position="162"/>
        <end position="185"/>
    </location>
</feature>
<feature type="chain" id="PRO_5032334138" description="PEP-CTERM sorting domain-containing protein" evidence="2">
    <location>
        <begin position="30"/>
        <end position="201"/>
    </location>
</feature>
<keyword evidence="1" id="KW-0812">Transmembrane</keyword>
<dbReference type="Proteomes" id="UP000470302">
    <property type="component" value="Unassembled WGS sequence"/>
</dbReference>
<protein>
    <recommendedName>
        <fullName evidence="5">PEP-CTERM sorting domain-containing protein</fullName>
    </recommendedName>
</protein>
<evidence type="ECO:0008006" key="5">
    <source>
        <dbReference type="Google" id="ProtNLM"/>
    </source>
</evidence>
<evidence type="ECO:0000256" key="1">
    <source>
        <dbReference type="SAM" id="Phobius"/>
    </source>
</evidence>
<proteinExistence type="predicted"/>
<keyword evidence="2" id="KW-0732">Signal</keyword>
<keyword evidence="1" id="KW-0472">Membrane</keyword>
<evidence type="ECO:0000256" key="2">
    <source>
        <dbReference type="SAM" id="SignalP"/>
    </source>
</evidence>
<dbReference type="EMBL" id="WWCW01000216">
    <property type="protein sequence ID" value="MYM91526.1"/>
    <property type="molecule type" value="Genomic_DNA"/>
</dbReference>
<sequence length="201" mass="20793">MKLRSLCALAALLLNTLLCSLLWTPAAQAAPIVFTFATLPAGGALTGHPGDTVGWGYQLVNTDPLNWFVPTQLNATSFSIGTPDASYFDFPTLAPGASATVAFNAGTHAGLYGLQIFSFALPGMSDSGNFSLSGEWWSGDPLAGGTFLQVSDLQLAPLSVTLAVAGVPLPGTLWLLAAGLALLWLGQRRRQKGAQFGAALG</sequence>
<comment type="caution">
    <text evidence="3">The sequence shown here is derived from an EMBL/GenBank/DDBJ whole genome shotgun (WGS) entry which is preliminary data.</text>
</comment>
<reference evidence="3 4" key="1">
    <citation type="submission" date="2020-01" db="EMBL/GenBank/DDBJ databases">
        <title>Novel species isolated from a subtropical stream in China.</title>
        <authorList>
            <person name="Lu H."/>
        </authorList>
    </citation>
    <scope>NUCLEOTIDE SEQUENCE [LARGE SCALE GENOMIC DNA]</scope>
    <source>
        <strain evidence="3 4">FT82W</strain>
    </source>
</reference>
<dbReference type="AlphaFoldDB" id="A0A845GE89"/>
<organism evidence="3 4">
    <name type="scientific">Duganella vulcania</name>
    <dbReference type="NCBI Taxonomy" id="2692166"/>
    <lineage>
        <taxon>Bacteria</taxon>
        <taxon>Pseudomonadati</taxon>
        <taxon>Pseudomonadota</taxon>
        <taxon>Betaproteobacteria</taxon>
        <taxon>Burkholderiales</taxon>
        <taxon>Oxalobacteraceae</taxon>
        <taxon>Telluria group</taxon>
        <taxon>Duganella</taxon>
    </lineage>
</organism>
<keyword evidence="1" id="KW-1133">Transmembrane helix</keyword>
<name>A0A845GE89_9BURK</name>
<feature type="signal peptide" evidence="2">
    <location>
        <begin position="1"/>
        <end position="29"/>
    </location>
</feature>
<evidence type="ECO:0000313" key="4">
    <source>
        <dbReference type="Proteomes" id="UP000470302"/>
    </source>
</evidence>
<accession>A0A845GE89</accession>
<evidence type="ECO:0000313" key="3">
    <source>
        <dbReference type="EMBL" id="MYM91526.1"/>
    </source>
</evidence>